<accession>A0A6J4MIK6</accession>
<evidence type="ECO:0000256" key="12">
    <source>
        <dbReference type="SAM" id="Phobius"/>
    </source>
</evidence>
<evidence type="ECO:0000256" key="2">
    <source>
        <dbReference type="ARBA" id="ARBA00004236"/>
    </source>
</evidence>
<keyword evidence="7 15" id="KW-0418">Kinase</keyword>
<dbReference type="InterPro" id="IPR003660">
    <property type="entry name" value="HAMP_dom"/>
</dbReference>
<dbReference type="CDD" id="cd06225">
    <property type="entry name" value="HAMP"/>
    <property type="match status" value="1"/>
</dbReference>
<comment type="subcellular location">
    <subcellularLocation>
        <location evidence="2">Cell membrane</location>
    </subcellularLocation>
</comment>
<dbReference type="InterPro" id="IPR004358">
    <property type="entry name" value="Sig_transdc_His_kin-like_C"/>
</dbReference>
<keyword evidence="9" id="KW-0902">Two-component regulatory system</keyword>
<feature type="region of interest" description="Disordered" evidence="11">
    <location>
        <begin position="453"/>
        <end position="480"/>
    </location>
</feature>
<dbReference type="AlphaFoldDB" id="A0A6J4MIK6"/>
<evidence type="ECO:0000259" key="14">
    <source>
        <dbReference type="PROSITE" id="PS50885"/>
    </source>
</evidence>
<dbReference type="SMART" id="SM00387">
    <property type="entry name" value="HATPase_c"/>
    <property type="match status" value="1"/>
</dbReference>
<dbReference type="PANTHER" id="PTHR45436:SF5">
    <property type="entry name" value="SENSOR HISTIDINE KINASE TRCS"/>
    <property type="match status" value="1"/>
</dbReference>
<dbReference type="SMART" id="SM00304">
    <property type="entry name" value="HAMP"/>
    <property type="match status" value="1"/>
</dbReference>
<dbReference type="InterPro" id="IPR036097">
    <property type="entry name" value="HisK_dim/P_sf"/>
</dbReference>
<keyword evidence="5" id="KW-0808">Transferase</keyword>
<dbReference type="CDD" id="cd00082">
    <property type="entry name" value="HisKA"/>
    <property type="match status" value="1"/>
</dbReference>
<dbReference type="Gene3D" id="3.30.565.10">
    <property type="entry name" value="Histidine kinase-like ATPase, C-terminal domain"/>
    <property type="match status" value="1"/>
</dbReference>
<evidence type="ECO:0000256" key="11">
    <source>
        <dbReference type="SAM" id="MobiDB-lite"/>
    </source>
</evidence>
<name>A0A6J4MIK6_9ACTN</name>
<dbReference type="Gene3D" id="6.10.340.10">
    <property type="match status" value="1"/>
</dbReference>
<dbReference type="GO" id="GO:0005886">
    <property type="term" value="C:plasma membrane"/>
    <property type="evidence" value="ECO:0007669"/>
    <property type="project" value="UniProtKB-SubCell"/>
</dbReference>
<feature type="domain" description="HAMP" evidence="14">
    <location>
        <begin position="186"/>
        <end position="238"/>
    </location>
</feature>
<comment type="catalytic activity">
    <reaction evidence="1">
        <text>ATP + protein L-histidine = ADP + protein N-phospho-L-histidine.</text>
        <dbReference type="EC" id="2.7.13.3"/>
    </reaction>
</comment>
<evidence type="ECO:0000256" key="9">
    <source>
        <dbReference type="ARBA" id="ARBA00023012"/>
    </source>
</evidence>
<dbReference type="InterPro" id="IPR005467">
    <property type="entry name" value="His_kinase_dom"/>
</dbReference>
<dbReference type="EMBL" id="CADCUH010000169">
    <property type="protein sequence ID" value="CAA9360628.1"/>
    <property type="molecule type" value="Genomic_DNA"/>
</dbReference>
<sequence length="480" mass="50198">MSGPGAMRFRGTLAARVSLLTTVAVGLSVALMAAAAYATVRHQLFAALDQSLLGRATSAASTPALGTLTRNDVPSWVLGAADVRIGVLDADGQVVDTESVGPPIELGAAELAVARGEHSRSLRSVASGGSHYRVCAVPGNDAGTALVLAQSLTPVNAALSRLGVVLAVFGLLGVVAAGLAGWAVARNGLRPVRQLTAEVEEIGRTEDLHPITVRGNDEIARLAAAFNAMLGSLAGSRDRQRQLVADAGHELRTPLTSMRTNIDLLAQADARGGLAESARTELMADVRFQIDELTTLIGDLTELAREDSRPAQPEPVDLAEVVSHALDRVRRRAAEPGVVFDVVLDPWPVIGEVSSLERAVTNLLDNAVKWSPAGGVVTVRLTEGTLYVGDQGPGIAPEDLPHVFERFYRSAESRTMPGSGLGLAIVRTITERHGGTVVAGRAPEGGAAFWLRLPPDAPADLEPTRRSGTPEPSRVGARAH</sequence>
<dbReference type="InterPro" id="IPR036890">
    <property type="entry name" value="HATPase_C_sf"/>
</dbReference>
<dbReference type="SUPFAM" id="SSF158472">
    <property type="entry name" value="HAMP domain-like"/>
    <property type="match status" value="1"/>
</dbReference>
<evidence type="ECO:0000256" key="10">
    <source>
        <dbReference type="ARBA" id="ARBA00023136"/>
    </source>
</evidence>
<dbReference type="InterPro" id="IPR050428">
    <property type="entry name" value="TCS_sensor_his_kinase"/>
</dbReference>
<evidence type="ECO:0000256" key="7">
    <source>
        <dbReference type="ARBA" id="ARBA00022777"/>
    </source>
</evidence>
<dbReference type="SUPFAM" id="SSF47384">
    <property type="entry name" value="Homodimeric domain of signal transducing histidine kinase"/>
    <property type="match status" value="1"/>
</dbReference>
<evidence type="ECO:0000313" key="15">
    <source>
        <dbReference type="EMBL" id="CAA9360628.1"/>
    </source>
</evidence>
<dbReference type="PROSITE" id="PS50885">
    <property type="entry name" value="HAMP"/>
    <property type="match status" value="1"/>
</dbReference>
<dbReference type="EC" id="2.7.13.3" evidence="3"/>
<organism evidence="15">
    <name type="scientific">uncultured Nocardioidaceae bacterium</name>
    <dbReference type="NCBI Taxonomy" id="253824"/>
    <lineage>
        <taxon>Bacteria</taxon>
        <taxon>Bacillati</taxon>
        <taxon>Actinomycetota</taxon>
        <taxon>Actinomycetes</taxon>
        <taxon>Propionibacteriales</taxon>
        <taxon>Nocardioidaceae</taxon>
        <taxon>environmental samples</taxon>
    </lineage>
</organism>
<evidence type="ECO:0000259" key="13">
    <source>
        <dbReference type="PROSITE" id="PS50109"/>
    </source>
</evidence>
<keyword evidence="4" id="KW-0597">Phosphoprotein</keyword>
<evidence type="ECO:0000256" key="6">
    <source>
        <dbReference type="ARBA" id="ARBA00022692"/>
    </source>
</evidence>
<dbReference type="GO" id="GO:0000155">
    <property type="term" value="F:phosphorelay sensor kinase activity"/>
    <property type="evidence" value="ECO:0007669"/>
    <property type="project" value="InterPro"/>
</dbReference>
<dbReference type="PROSITE" id="PS50109">
    <property type="entry name" value="HIS_KIN"/>
    <property type="match status" value="1"/>
</dbReference>
<dbReference type="PANTHER" id="PTHR45436">
    <property type="entry name" value="SENSOR HISTIDINE KINASE YKOH"/>
    <property type="match status" value="1"/>
</dbReference>
<feature type="transmembrane region" description="Helical" evidence="12">
    <location>
        <begin position="162"/>
        <end position="185"/>
    </location>
</feature>
<protein>
    <recommendedName>
        <fullName evidence="3">histidine kinase</fullName>
        <ecNumber evidence="3">2.7.13.3</ecNumber>
    </recommendedName>
</protein>
<dbReference type="PRINTS" id="PR00344">
    <property type="entry name" value="BCTRLSENSOR"/>
</dbReference>
<keyword evidence="10 12" id="KW-0472">Membrane</keyword>
<dbReference type="Gene3D" id="1.10.287.130">
    <property type="match status" value="1"/>
</dbReference>
<dbReference type="SMART" id="SM00388">
    <property type="entry name" value="HisKA"/>
    <property type="match status" value="1"/>
</dbReference>
<dbReference type="Pfam" id="PF02518">
    <property type="entry name" value="HATPase_c"/>
    <property type="match status" value="1"/>
</dbReference>
<dbReference type="CDD" id="cd00075">
    <property type="entry name" value="HATPase"/>
    <property type="match status" value="1"/>
</dbReference>
<gene>
    <name evidence="15" type="ORF">AVDCRST_MAG36-2620</name>
</gene>
<evidence type="ECO:0000256" key="1">
    <source>
        <dbReference type="ARBA" id="ARBA00000085"/>
    </source>
</evidence>
<keyword evidence="8 12" id="KW-1133">Transmembrane helix</keyword>
<evidence type="ECO:0000256" key="5">
    <source>
        <dbReference type="ARBA" id="ARBA00022679"/>
    </source>
</evidence>
<evidence type="ECO:0000256" key="3">
    <source>
        <dbReference type="ARBA" id="ARBA00012438"/>
    </source>
</evidence>
<keyword evidence="6 12" id="KW-0812">Transmembrane</keyword>
<proteinExistence type="predicted"/>
<dbReference type="Pfam" id="PF00512">
    <property type="entry name" value="HisKA"/>
    <property type="match status" value="1"/>
</dbReference>
<dbReference type="InterPro" id="IPR003661">
    <property type="entry name" value="HisK_dim/P_dom"/>
</dbReference>
<evidence type="ECO:0000256" key="8">
    <source>
        <dbReference type="ARBA" id="ARBA00022989"/>
    </source>
</evidence>
<feature type="domain" description="Histidine kinase" evidence="13">
    <location>
        <begin position="246"/>
        <end position="457"/>
    </location>
</feature>
<reference evidence="15" key="1">
    <citation type="submission" date="2020-02" db="EMBL/GenBank/DDBJ databases">
        <authorList>
            <person name="Meier V. D."/>
        </authorList>
    </citation>
    <scope>NUCLEOTIDE SEQUENCE</scope>
    <source>
        <strain evidence="15">AVDCRST_MAG36</strain>
    </source>
</reference>
<evidence type="ECO:0000256" key="4">
    <source>
        <dbReference type="ARBA" id="ARBA00022553"/>
    </source>
</evidence>
<dbReference type="Pfam" id="PF00672">
    <property type="entry name" value="HAMP"/>
    <property type="match status" value="1"/>
</dbReference>
<dbReference type="SUPFAM" id="SSF55874">
    <property type="entry name" value="ATPase domain of HSP90 chaperone/DNA topoisomerase II/histidine kinase"/>
    <property type="match status" value="1"/>
</dbReference>
<dbReference type="InterPro" id="IPR003594">
    <property type="entry name" value="HATPase_dom"/>
</dbReference>